<evidence type="ECO:0000313" key="1">
    <source>
        <dbReference type="EMBL" id="ONF95740.1"/>
    </source>
</evidence>
<dbReference type="InterPro" id="IPR018679">
    <property type="entry name" value="DUF2161"/>
</dbReference>
<proteinExistence type="predicted"/>
<name>A0A1V2ET17_9SPHN</name>
<dbReference type="AlphaFoldDB" id="A0A1V2ET17"/>
<evidence type="ECO:0000313" key="2">
    <source>
        <dbReference type="Proteomes" id="UP000188729"/>
    </source>
</evidence>
<dbReference type="EMBL" id="MPSB01000009">
    <property type="protein sequence ID" value="ONF95740.1"/>
    <property type="molecule type" value="Genomic_DNA"/>
</dbReference>
<accession>A0A1V2ET17</accession>
<protein>
    <submittedName>
        <fullName evidence="1">Uncharacterized protein</fullName>
    </submittedName>
</protein>
<keyword evidence="2" id="KW-1185">Reference proteome</keyword>
<dbReference type="Proteomes" id="UP000188729">
    <property type="component" value="Unassembled WGS sequence"/>
</dbReference>
<organism evidence="1 2">
    <name type="scientific">Sphingomonas jeddahensis</name>
    <dbReference type="NCBI Taxonomy" id="1915074"/>
    <lineage>
        <taxon>Bacteria</taxon>
        <taxon>Pseudomonadati</taxon>
        <taxon>Pseudomonadota</taxon>
        <taxon>Alphaproteobacteria</taxon>
        <taxon>Sphingomonadales</taxon>
        <taxon>Sphingomonadaceae</taxon>
        <taxon>Sphingomonas</taxon>
    </lineage>
</organism>
<dbReference type="Pfam" id="PF09929">
    <property type="entry name" value="DUF2161"/>
    <property type="match status" value="1"/>
</dbReference>
<dbReference type="STRING" id="1915074.SPHI_21780"/>
<reference evidence="1 2" key="1">
    <citation type="submission" date="2016-11" db="EMBL/GenBank/DDBJ databases">
        <title>Genome sequence of Sphingomonas jeddahensis G39.</title>
        <authorList>
            <person name="Poehlein A."/>
            <person name="Wuebbeler J.H."/>
            <person name="Steinbuechel A."/>
            <person name="Daniel R."/>
        </authorList>
    </citation>
    <scope>NUCLEOTIDE SEQUENCE [LARGE SCALE GENOMIC DNA]</scope>
    <source>
        <strain evidence="1 2">G39</strain>
    </source>
</reference>
<sequence>MSTGGPPVVVDCSSPPPAAGWRETALYAPVKAFLEAQGFTVKGEICGCDVVGVRDGEPPILVIAELKLSFTLELVLQAVDRLRSADNVYLAVVASGRGRDQDPRVTRLCRLLGLGLLAVDLRLGSVAMLCEPLAYRPRANLPLRRRLLREHHLRRGDPTAGGSSRQPIMTAYRQRALACAEAIGTGIARPRDLRHLAEDAGRILLRNVYGWFERERPGRYRLSRRGRELIGVDASS</sequence>
<comment type="caution">
    <text evidence="1">The sequence shown here is derived from an EMBL/GenBank/DDBJ whole genome shotgun (WGS) entry which is preliminary data.</text>
</comment>
<gene>
    <name evidence="1" type="ORF">SPHI_21780</name>
</gene>